<dbReference type="STRING" id="1144750.SAMN05443431_107149"/>
<keyword evidence="1" id="KW-0732">Signal</keyword>
<dbReference type="InterPro" id="IPR058060">
    <property type="entry name" value="HYC_CC_PP"/>
</dbReference>
<dbReference type="InterPro" id="IPR058512">
    <property type="entry name" value="DUF8199"/>
</dbReference>
<evidence type="ECO:0000256" key="1">
    <source>
        <dbReference type="SAM" id="SignalP"/>
    </source>
</evidence>
<dbReference type="NCBIfam" id="NF047658">
    <property type="entry name" value="HYC_CC_PP"/>
    <property type="match status" value="1"/>
</dbReference>
<gene>
    <name evidence="2" type="ORF">SAMN05443431_107149</name>
</gene>
<evidence type="ECO:0000313" key="2">
    <source>
        <dbReference type="EMBL" id="SFJ42052.1"/>
    </source>
</evidence>
<evidence type="ECO:0000313" key="3">
    <source>
        <dbReference type="Proteomes" id="UP000199559"/>
    </source>
</evidence>
<sequence length="137" mass="15621">MKQVLHKIMSFAMALVVLLSTMSFTFNMHYCGDTLVETALFQKAKGCGMEMIQPAKEGCVITKKSCCSDEQLVVDGQNELKLKLDQISFEQQFFIASFVYTYSTLFEGVENNTATFETYHPPLVRTKIFKLDETYLI</sequence>
<feature type="chain" id="PRO_5011435881" description="Secreted protein" evidence="1">
    <location>
        <begin position="26"/>
        <end position="137"/>
    </location>
</feature>
<organism evidence="2 3">
    <name type="scientific">Olleya namhaensis</name>
    <dbReference type="NCBI Taxonomy" id="1144750"/>
    <lineage>
        <taxon>Bacteria</taxon>
        <taxon>Pseudomonadati</taxon>
        <taxon>Bacteroidota</taxon>
        <taxon>Flavobacteriia</taxon>
        <taxon>Flavobacteriales</taxon>
        <taxon>Flavobacteriaceae</taxon>
    </lineage>
</organism>
<dbReference type="EMBL" id="FORM01000007">
    <property type="protein sequence ID" value="SFJ42052.1"/>
    <property type="molecule type" value="Genomic_DNA"/>
</dbReference>
<proteinExistence type="predicted"/>
<name>A0A1I3R8E2_9FLAO</name>
<dbReference type="Pfam" id="PF26622">
    <property type="entry name" value="DUF8199"/>
    <property type="match status" value="1"/>
</dbReference>
<evidence type="ECO:0008006" key="4">
    <source>
        <dbReference type="Google" id="ProtNLM"/>
    </source>
</evidence>
<dbReference type="AlphaFoldDB" id="A0A1I3R8E2"/>
<accession>A0A1I3R8E2</accession>
<protein>
    <recommendedName>
        <fullName evidence="4">Secreted protein</fullName>
    </recommendedName>
</protein>
<dbReference type="Proteomes" id="UP000199559">
    <property type="component" value="Unassembled WGS sequence"/>
</dbReference>
<reference evidence="3" key="1">
    <citation type="submission" date="2016-10" db="EMBL/GenBank/DDBJ databases">
        <authorList>
            <person name="Varghese N."/>
            <person name="Submissions S."/>
        </authorList>
    </citation>
    <scope>NUCLEOTIDE SEQUENCE [LARGE SCALE GENOMIC DNA]</scope>
    <source>
        <strain evidence="3">DSM 28881</strain>
    </source>
</reference>
<keyword evidence="3" id="KW-1185">Reference proteome</keyword>
<dbReference type="RefSeq" id="WP_090840953.1">
    <property type="nucleotide sequence ID" value="NZ_FORM01000007.1"/>
</dbReference>
<feature type="signal peptide" evidence="1">
    <location>
        <begin position="1"/>
        <end position="25"/>
    </location>
</feature>